<dbReference type="EMBL" id="JBHSPU010000013">
    <property type="protein sequence ID" value="MFC5914213.1"/>
    <property type="molecule type" value="Genomic_DNA"/>
</dbReference>
<name>A0ABW1GJH0_9ACTN</name>
<evidence type="ECO:0000313" key="7">
    <source>
        <dbReference type="Proteomes" id="UP001596200"/>
    </source>
</evidence>
<evidence type="ECO:0000256" key="3">
    <source>
        <dbReference type="ARBA" id="ARBA00023163"/>
    </source>
</evidence>
<gene>
    <name evidence="6" type="ORF">ACFP1B_12345</name>
</gene>
<dbReference type="RefSeq" id="WP_344510433.1">
    <property type="nucleotide sequence ID" value="NZ_BAAATU010000015.1"/>
</dbReference>
<dbReference type="PRINTS" id="PR00035">
    <property type="entry name" value="HTHGNTR"/>
</dbReference>
<dbReference type="InterPro" id="IPR000485">
    <property type="entry name" value="AsnC-type_HTH_dom"/>
</dbReference>
<feature type="compositionally biased region" description="Low complexity" evidence="4">
    <location>
        <begin position="233"/>
        <end position="244"/>
    </location>
</feature>
<feature type="region of interest" description="Disordered" evidence="4">
    <location>
        <begin position="230"/>
        <end position="254"/>
    </location>
</feature>
<evidence type="ECO:0000256" key="2">
    <source>
        <dbReference type="ARBA" id="ARBA00023125"/>
    </source>
</evidence>
<dbReference type="PROSITE" id="PS50949">
    <property type="entry name" value="HTH_GNTR"/>
    <property type="match status" value="1"/>
</dbReference>
<dbReference type="InterPro" id="IPR000524">
    <property type="entry name" value="Tscrpt_reg_HTH_GntR"/>
</dbReference>
<keyword evidence="1" id="KW-0805">Transcription regulation</keyword>
<keyword evidence="3" id="KW-0804">Transcription</keyword>
<keyword evidence="7" id="KW-1185">Reference proteome</keyword>
<dbReference type="InterPro" id="IPR008920">
    <property type="entry name" value="TF_FadR/GntR_C"/>
</dbReference>
<dbReference type="Gene3D" id="1.20.120.530">
    <property type="entry name" value="GntR ligand-binding domain-like"/>
    <property type="match status" value="1"/>
</dbReference>
<dbReference type="InterPro" id="IPR036388">
    <property type="entry name" value="WH-like_DNA-bd_sf"/>
</dbReference>
<dbReference type="PANTHER" id="PTHR43537">
    <property type="entry name" value="TRANSCRIPTIONAL REGULATOR, GNTR FAMILY"/>
    <property type="match status" value="1"/>
</dbReference>
<keyword evidence="2" id="KW-0238">DNA-binding</keyword>
<dbReference type="PANTHER" id="PTHR43537:SF45">
    <property type="entry name" value="GNTR FAMILY REGULATORY PROTEIN"/>
    <property type="match status" value="1"/>
</dbReference>
<accession>A0ABW1GJH0</accession>
<proteinExistence type="predicted"/>
<organism evidence="6 7">
    <name type="scientific">Streptomyces pulveraceus</name>
    <dbReference type="NCBI Taxonomy" id="68258"/>
    <lineage>
        <taxon>Bacteria</taxon>
        <taxon>Bacillati</taxon>
        <taxon>Actinomycetota</taxon>
        <taxon>Actinomycetes</taxon>
        <taxon>Kitasatosporales</taxon>
        <taxon>Streptomycetaceae</taxon>
        <taxon>Streptomyces</taxon>
    </lineage>
</organism>
<dbReference type="SMART" id="SM00345">
    <property type="entry name" value="HTH_GNTR"/>
    <property type="match status" value="1"/>
</dbReference>
<evidence type="ECO:0000313" key="6">
    <source>
        <dbReference type="EMBL" id="MFC5914213.1"/>
    </source>
</evidence>
<protein>
    <submittedName>
        <fullName evidence="6">GntR family transcriptional regulator</fullName>
    </submittedName>
</protein>
<evidence type="ECO:0000259" key="5">
    <source>
        <dbReference type="PROSITE" id="PS50949"/>
    </source>
</evidence>
<dbReference type="Pfam" id="PF07729">
    <property type="entry name" value="FCD"/>
    <property type="match status" value="1"/>
</dbReference>
<dbReference type="SUPFAM" id="SSF48008">
    <property type="entry name" value="GntR ligand-binding domain-like"/>
    <property type="match status" value="1"/>
</dbReference>
<dbReference type="SUPFAM" id="SSF46785">
    <property type="entry name" value="Winged helix' DNA-binding domain"/>
    <property type="match status" value="1"/>
</dbReference>
<sequence length="254" mass="27547">MSSSRTAGLTATGTIGAAHQSLRDQVYGELRERIIDGRYPSGYRVVERELADELGVSRIPVREAIQRLETEGFIAAQARRGAFVAPLGPAEAADFFDIREHLEALAASLAARRADRDGLRALERLLDRARRVADSSRRTRELGSVHADFHQQIVVMSGNPLLQGLMAPLDGRLRRLFSLTSEPGDGPVMCGEHELLYEAIRSGDADAAERIARGHVAGTRATALKMLAEAEAEAGTTDTTEAVEPAASGRRRRP</sequence>
<dbReference type="Gene3D" id="1.10.10.10">
    <property type="entry name" value="Winged helix-like DNA-binding domain superfamily/Winged helix DNA-binding domain"/>
    <property type="match status" value="1"/>
</dbReference>
<dbReference type="Pfam" id="PF00392">
    <property type="entry name" value="GntR"/>
    <property type="match status" value="1"/>
</dbReference>
<dbReference type="PRINTS" id="PR00033">
    <property type="entry name" value="HTHASNC"/>
</dbReference>
<reference evidence="7" key="1">
    <citation type="journal article" date="2019" name="Int. J. Syst. Evol. Microbiol.">
        <title>The Global Catalogue of Microorganisms (GCM) 10K type strain sequencing project: providing services to taxonomists for standard genome sequencing and annotation.</title>
        <authorList>
            <consortium name="The Broad Institute Genomics Platform"/>
            <consortium name="The Broad Institute Genome Sequencing Center for Infectious Disease"/>
            <person name="Wu L."/>
            <person name="Ma J."/>
        </authorList>
    </citation>
    <scope>NUCLEOTIDE SEQUENCE [LARGE SCALE GENOMIC DNA]</scope>
    <source>
        <strain evidence="7">JCM 4147</strain>
    </source>
</reference>
<feature type="domain" description="HTH gntR-type" evidence="5">
    <location>
        <begin position="20"/>
        <end position="87"/>
    </location>
</feature>
<comment type="caution">
    <text evidence="6">The sequence shown here is derived from an EMBL/GenBank/DDBJ whole genome shotgun (WGS) entry which is preliminary data.</text>
</comment>
<evidence type="ECO:0000256" key="1">
    <source>
        <dbReference type="ARBA" id="ARBA00023015"/>
    </source>
</evidence>
<dbReference type="CDD" id="cd07377">
    <property type="entry name" value="WHTH_GntR"/>
    <property type="match status" value="1"/>
</dbReference>
<dbReference type="InterPro" id="IPR011711">
    <property type="entry name" value="GntR_C"/>
</dbReference>
<dbReference type="SMART" id="SM00895">
    <property type="entry name" value="FCD"/>
    <property type="match status" value="1"/>
</dbReference>
<dbReference type="InterPro" id="IPR036390">
    <property type="entry name" value="WH_DNA-bd_sf"/>
</dbReference>
<evidence type="ECO:0000256" key="4">
    <source>
        <dbReference type="SAM" id="MobiDB-lite"/>
    </source>
</evidence>
<dbReference type="Proteomes" id="UP001596200">
    <property type="component" value="Unassembled WGS sequence"/>
</dbReference>